<proteinExistence type="predicted"/>
<gene>
    <name evidence="1" type="ORF">RCOM_1312880</name>
</gene>
<dbReference type="InParanoid" id="B9RYR6"/>
<accession>B9RYR6</accession>
<dbReference type="AlphaFoldDB" id="B9RYR6"/>
<name>B9RYR6_RICCO</name>
<dbReference type="EMBL" id="EQ973832">
    <property type="protein sequence ID" value="EEF43418.1"/>
    <property type="molecule type" value="Genomic_DNA"/>
</dbReference>
<reference evidence="2" key="1">
    <citation type="journal article" date="2010" name="Nat. Biotechnol.">
        <title>Draft genome sequence of the oilseed species Ricinus communis.</title>
        <authorList>
            <person name="Chan A.P."/>
            <person name="Crabtree J."/>
            <person name="Zhao Q."/>
            <person name="Lorenzi H."/>
            <person name="Orvis J."/>
            <person name="Puiu D."/>
            <person name="Melake-Berhan A."/>
            <person name="Jones K.M."/>
            <person name="Redman J."/>
            <person name="Chen G."/>
            <person name="Cahoon E.B."/>
            <person name="Gedil M."/>
            <person name="Stanke M."/>
            <person name="Haas B.J."/>
            <person name="Wortman J.R."/>
            <person name="Fraser-Liggett C.M."/>
            <person name="Ravel J."/>
            <person name="Rabinowicz P.D."/>
        </authorList>
    </citation>
    <scope>NUCLEOTIDE SEQUENCE [LARGE SCALE GENOMIC DNA]</scope>
    <source>
        <strain evidence="2">cv. Hale</strain>
    </source>
</reference>
<protein>
    <submittedName>
        <fullName evidence="1">Uncharacterized protein</fullName>
    </submittedName>
</protein>
<dbReference type="Proteomes" id="UP000008311">
    <property type="component" value="Unassembled WGS sequence"/>
</dbReference>
<keyword evidence="2" id="KW-1185">Reference proteome</keyword>
<evidence type="ECO:0000313" key="1">
    <source>
        <dbReference type="EMBL" id="EEF43418.1"/>
    </source>
</evidence>
<organism evidence="1 2">
    <name type="scientific">Ricinus communis</name>
    <name type="common">Castor bean</name>
    <dbReference type="NCBI Taxonomy" id="3988"/>
    <lineage>
        <taxon>Eukaryota</taxon>
        <taxon>Viridiplantae</taxon>
        <taxon>Streptophyta</taxon>
        <taxon>Embryophyta</taxon>
        <taxon>Tracheophyta</taxon>
        <taxon>Spermatophyta</taxon>
        <taxon>Magnoliopsida</taxon>
        <taxon>eudicotyledons</taxon>
        <taxon>Gunneridae</taxon>
        <taxon>Pentapetalae</taxon>
        <taxon>rosids</taxon>
        <taxon>fabids</taxon>
        <taxon>Malpighiales</taxon>
        <taxon>Euphorbiaceae</taxon>
        <taxon>Acalyphoideae</taxon>
        <taxon>Acalypheae</taxon>
        <taxon>Ricinus</taxon>
    </lineage>
</organism>
<sequence length="68" mass="7028">MSSSLECILSHSPVSIVIVAHRPQCTTTRTTLIVASGGWTCGSAATADRTHNIPVDGGGAPPRELKTL</sequence>
<evidence type="ECO:0000313" key="2">
    <source>
        <dbReference type="Proteomes" id="UP000008311"/>
    </source>
</evidence>